<sequence>MDALPKRRYATFKLFYYEQTPDDYEPPHFRAGDVEKDKWFFTTHNKAEAPEKCSIGQLQTGWHGVDVKVTSVSGYLPSTEDNDAPFLGITARNGQAVHPLTPLEEASVRAQQAEAQRQDAMQRRVVWDAEDCLVEMDLDGEGDRDDSGDSGQVLAAWRAGESGIELAGPVGMRDDNGNIAPLSDEPENGHQSIPAAETLDDSHYVGEQEHVPSHVGQLVGRRRSLETGLPILNLFQTTPVRQPENFEQTQQLDLAELMGQASSSPHLSETPSPSPPSSPLVTPKAGVSRLRPTETLFVPESLPPSDVVSSSLPSVSSYEETDMDTGAIKEFLDATKDSQGDEEMLNMETQVIPNTDERSLTYTRLRKSLLGSTVAPSVDGSTGDDEGALDCECGIAMEDCDCILCDGGCKRWFHVWCMGYHSSKHAEKTRFVCFDCRVRADENWDLIMVHDLHPRMMERFRDLALFRRAIKFFEEYNPPALAPFTKLMECEPLVSGQLFKRLESEGGSFSDHTQSSLTSSKGLFELKLKKWKTTPSCKQRKGRRDVVGPEDAPINEAPQDVGTALYRDYFTPTPDVEKRILKLADMKPKRKPSSRRNQATEEADLETHPLQPSSGTISTTNDERTDHVTSDPTEKSQENSQTQAETQPILCPQPQMNPVDHSGSRKRSSESVMNKTAKKVKISVGPAVDLGD</sequence>
<dbReference type="PROSITE" id="PS01359">
    <property type="entry name" value="ZF_PHD_1"/>
    <property type="match status" value="1"/>
</dbReference>
<feature type="domain" description="HORMA" evidence="10">
    <location>
        <begin position="1"/>
        <end position="69"/>
    </location>
</feature>
<dbReference type="Proteomes" id="UP001212997">
    <property type="component" value="Unassembled WGS sequence"/>
</dbReference>
<evidence type="ECO:0000259" key="10">
    <source>
        <dbReference type="PROSITE" id="PS50815"/>
    </source>
</evidence>
<dbReference type="SMART" id="SM00249">
    <property type="entry name" value="PHD"/>
    <property type="match status" value="1"/>
</dbReference>
<dbReference type="Gene3D" id="3.30.900.10">
    <property type="entry name" value="HORMA domain"/>
    <property type="match status" value="1"/>
</dbReference>
<dbReference type="InterPro" id="IPR051294">
    <property type="entry name" value="HORMA_MeioticProgression"/>
</dbReference>
<dbReference type="PANTHER" id="PTHR48225:SF7">
    <property type="entry name" value="MEIOSIS-SPECIFIC PROTEIN HOP1"/>
    <property type="match status" value="1"/>
</dbReference>
<dbReference type="PANTHER" id="PTHR48225">
    <property type="entry name" value="HORMA DOMAIN-CONTAINING PROTEIN 1"/>
    <property type="match status" value="1"/>
</dbReference>
<keyword evidence="5" id="KW-0863">Zinc-finger</keyword>
<dbReference type="GO" id="GO:0005634">
    <property type="term" value="C:nucleus"/>
    <property type="evidence" value="ECO:0007669"/>
    <property type="project" value="UniProtKB-SubCell"/>
</dbReference>
<dbReference type="GO" id="GO:0007130">
    <property type="term" value="P:synaptonemal complex assembly"/>
    <property type="evidence" value="ECO:0007669"/>
    <property type="project" value="TreeGrafter"/>
</dbReference>
<comment type="subcellular location">
    <subcellularLocation>
        <location evidence="2">Chromosome</location>
    </subcellularLocation>
    <subcellularLocation>
        <location evidence="1">Nucleus</location>
    </subcellularLocation>
</comment>
<dbReference type="SUPFAM" id="SSF57903">
    <property type="entry name" value="FYVE/PHD zinc finger"/>
    <property type="match status" value="1"/>
</dbReference>
<evidence type="ECO:0000256" key="9">
    <source>
        <dbReference type="SAM" id="MobiDB-lite"/>
    </source>
</evidence>
<proteinExistence type="predicted"/>
<keyword evidence="4" id="KW-0479">Metal-binding</keyword>
<organism evidence="11 12">
    <name type="scientific">Meripilus lineatus</name>
    <dbReference type="NCBI Taxonomy" id="2056292"/>
    <lineage>
        <taxon>Eukaryota</taxon>
        <taxon>Fungi</taxon>
        <taxon>Dikarya</taxon>
        <taxon>Basidiomycota</taxon>
        <taxon>Agaricomycotina</taxon>
        <taxon>Agaricomycetes</taxon>
        <taxon>Polyporales</taxon>
        <taxon>Meripilaceae</taxon>
        <taxon>Meripilus</taxon>
    </lineage>
</organism>
<feature type="compositionally biased region" description="Basic and acidic residues" evidence="9">
    <location>
        <begin position="621"/>
        <end position="637"/>
    </location>
</feature>
<evidence type="ECO:0000256" key="5">
    <source>
        <dbReference type="ARBA" id="ARBA00022771"/>
    </source>
</evidence>
<gene>
    <name evidence="11" type="ORF">NLI96_g8494</name>
</gene>
<feature type="compositionally biased region" description="Polar residues" evidence="9">
    <location>
        <begin position="610"/>
        <end position="620"/>
    </location>
</feature>
<keyword evidence="8" id="KW-0469">Meiosis</keyword>
<dbReference type="PROSITE" id="PS50815">
    <property type="entry name" value="HORMA"/>
    <property type="match status" value="1"/>
</dbReference>
<name>A0AAD5UX91_9APHY</name>
<dbReference type="Pfam" id="PF02301">
    <property type="entry name" value="HORMA"/>
    <property type="match status" value="1"/>
</dbReference>
<evidence type="ECO:0000313" key="12">
    <source>
        <dbReference type="Proteomes" id="UP001212997"/>
    </source>
</evidence>
<feature type="region of interest" description="Disordered" evidence="9">
    <location>
        <begin position="581"/>
        <end position="692"/>
    </location>
</feature>
<evidence type="ECO:0000256" key="7">
    <source>
        <dbReference type="ARBA" id="ARBA00023242"/>
    </source>
</evidence>
<evidence type="ECO:0000256" key="2">
    <source>
        <dbReference type="ARBA" id="ARBA00004286"/>
    </source>
</evidence>
<feature type="region of interest" description="Disordered" evidence="9">
    <location>
        <begin position="168"/>
        <end position="193"/>
    </location>
</feature>
<protein>
    <recommendedName>
        <fullName evidence="10">HORMA domain-containing protein</fullName>
    </recommendedName>
</protein>
<keyword evidence="7" id="KW-0539">Nucleus</keyword>
<evidence type="ECO:0000256" key="3">
    <source>
        <dbReference type="ARBA" id="ARBA00022454"/>
    </source>
</evidence>
<evidence type="ECO:0000313" key="11">
    <source>
        <dbReference type="EMBL" id="KAJ3480231.1"/>
    </source>
</evidence>
<accession>A0AAD5UX91</accession>
<dbReference type="InterPro" id="IPR013083">
    <property type="entry name" value="Znf_RING/FYVE/PHD"/>
</dbReference>
<dbReference type="InterPro" id="IPR001965">
    <property type="entry name" value="Znf_PHD"/>
</dbReference>
<dbReference type="EMBL" id="JANAWD010000387">
    <property type="protein sequence ID" value="KAJ3480231.1"/>
    <property type="molecule type" value="Genomic_DNA"/>
</dbReference>
<dbReference type="GO" id="GO:0005694">
    <property type="term" value="C:chromosome"/>
    <property type="evidence" value="ECO:0007669"/>
    <property type="project" value="UniProtKB-SubCell"/>
</dbReference>
<evidence type="ECO:0000256" key="4">
    <source>
        <dbReference type="ARBA" id="ARBA00022723"/>
    </source>
</evidence>
<evidence type="ECO:0000256" key="1">
    <source>
        <dbReference type="ARBA" id="ARBA00004123"/>
    </source>
</evidence>
<evidence type="ECO:0000256" key="8">
    <source>
        <dbReference type="ARBA" id="ARBA00023254"/>
    </source>
</evidence>
<dbReference type="Gene3D" id="3.30.40.10">
    <property type="entry name" value="Zinc/RING finger domain, C3HC4 (zinc finger)"/>
    <property type="match status" value="1"/>
</dbReference>
<dbReference type="AlphaFoldDB" id="A0AAD5UX91"/>
<evidence type="ECO:0000256" key="6">
    <source>
        <dbReference type="ARBA" id="ARBA00022833"/>
    </source>
</evidence>
<dbReference type="GO" id="GO:0051598">
    <property type="term" value="P:meiotic recombination checkpoint signaling"/>
    <property type="evidence" value="ECO:0007669"/>
    <property type="project" value="TreeGrafter"/>
</dbReference>
<feature type="compositionally biased region" description="Low complexity" evidence="9">
    <location>
        <begin position="298"/>
        <end position="317"/>
    </location>
</feature>
<keyword evidence="6" id="KW-0862">Zinc</keyword>
<dbReference type="GO" id="GO:0008270">
    <property type="term" value="F:zinc ion binding"/>
    <property type="evidence" value="ECO:0007669"/>
    <property type="project" value="UniProtKB-KW"/>
</dbReference>
<feature type="region of interest" description="Disordered" evidence="9">
    <location>
        <begin position="535"/>
        <end position="559"/>
    </location>
</feature>
<dbReference type="InterPro" id="IPR003511">
    <property type="entry name" value="HORMA_dom"/>
</dbReference>
<dbReference type="InterPro" id="IPR036570">
    <property type="entry name" value="HORMA_dom_sf"/>
</dbReference>
<dbReference type="InterPro" id="IPR011011">
    <property type="entry name" value="Znf_FYVE_PHD"/>
</dbReference>
<keyword evidence="3" id="KW-0158">Chromosome</keyword>
<keyword evidence="12" id="KW-1185">Reference proteome</keyword>
<feature type="compositionally biased region" description="Low complexity" evidence="9">
    <location>
        <begin position="262"/>
        <end position="271"/>
    </location>
</feature>
<feature type="region of interest" description="Disordered" evidence="9">
    <location>
        <begin position="260"/>
        <end position="324"/>
    </location>
</feature>
<reference evidence="11" key="1">
    <citation type="submission" date="2022-07" db="EMBL/GenBank/DDBJ databases">
        <title>Genome Sequence of Physisporinus lineatus.</title>
        <authorList>
            <person name="Buettner E."/>
        </authorList>
    </citation>
    <scope>NUCLEOTIDE SEQUENCE</scope>
    <source>
        <strain evidence="11">VT162</strain>
    </source>
</reference>
<dbReference type="InterPro" id="IPR019786">
    <property type="entry name" value="Zinc_finger_PHD-type_CS"/>
</dbReference>
<comment type="caution">
    <text evidence="11">The sequence shown here is derived from an EMBL/GenBank/DDBJ whole genome shotgun (WGS) entry which is preliminary data.</text>
</comment>